<dbReference type="Gene3D" id="4.10.410.60">
    <property type="match status" value="1"/>
</dbReference>
<keyword evidence="2" id="KW-0689">Ribosomal protein</keyword>
<evidence type="ECO:0000256" key="2">
    <source>
        <dbReference type="ARBA" id="ARBA00022980"/>
    </source>
</evidence>
<sequence>MLQRLASSLALAARRLQPDRLRVLLQLQAAPQLEGKAATSAHTLLQWSSFSSSSSTASSRLLGGCLQQQVLQPLGAQLSQASAVAQVLRQPLPPAAAATAAMQPAQQQLHWQQWQQQRGLLGVRNIINYQDHNQKKPPKYKIKTPSSVKRRVIVGEDGTMWRMQAGRRHKRYKKSRQRLLGLKGLVPLHHAETAKLRKLGYKRRWWFAQKA</sequence>
<evidence type="ECO:0000313" key="4">
    <source>
        <dbReference type="EMBL" id="SZX64854.1"/>
    </source>
</evidence>
<evidence type="ECO:0008006" key="6">
    <source>
        <dbReference type="Google" id="ProtNLM"/>
    </source>
</evidence>
<accession>A0A383VJM3</accession>
<dbReference type="EMBL" id="FNXT01000495">
    <property type="protein sequence ID" value="SZX64854.1"/>
    <property type="molecule type" value="Genomic_DNA"/>
</dbReference>
<comment type="similarity">
    <text evidence="1">Belongs to the bacterial ribosomal protein bL35 family.</text>
</comment>
<dbReference type="Proteomes" id="UP000256970">
    <property type="component" value="Unassembled WGS sequence"/>
</dbReference>
<keyword evidence="3" id="KW-0687">Ribonucleoprotein</keyword>
<dbReference type="GO" id="GO:0005840">
    <property type="term" value="C:ribosome"/>
    <property type="evidence" value="ECO:0007669"/>
    <property type="project" value="UniProtKB-KW"/>
</dbReference>
<dbReference type="GO" id="GO:0003735">
    <property type="term" value="F:structural constituent of ribosome"/>
    <property type="evidence" value="ECO:0007669"/>
    <property type="project" value="InterPro"/>
</dbReference>
<keyword evidence="5" id="KW-1185">Reference proteome</keyword>
<proteinExistence type="inferred from homology"/>
<name>A0A383VJM3_TETOB</name>
<dbReference type="InterPro" id="IPR037229">
    <property type="entry name" value="Ribosomal_bL35_sf"/>
</dbReference>
<reference evidence="4 5" key="1">
    <citation type="submission" date="2016-10" db="EMBL/GenBank/DDBJ databases">
        <authorList>
            <person name="Cai Z."/>
        </authorList>
    </citation>
    <scope>NUCLEOTIDE SEQUENCE [LARGE SCALE GENOMIC DNA]</scope>
</reference>
<dbReference type="GO" id="GO:0006412">
    <property type="term" value="P:translation"/>
    <property type="evidence" value="ECO:0007669"/>
    <property type="project" value="InterPro"/>
</dbReference>
<evidence type="ECO:0000256" key="1">
    <source>
        <dbReference type="ARBA" id="ARBA00006598"/>
    </source>
</evidence>
<dbReference type="STRING" id="3088.A0A383VJM3"/>
<dbReference type="AlphaFoldDB" id="A0A383VJM3"/>
<protein>
    <recommendedName>
        <fullName evidence="6">50S ribosomal protein L35</fullName>
    </recommendedName>
</protein>
<dbReference type="Pfam" id="PF01632">
    <property type="entry name" value="Ribosomal_L35p"/>
    <property type="match status" value="1"/>
</dbReference>
<dbReference type="GO" id="GO:1990904">
    <property type="term" value="C:ribonucleoprotein complex"/>
    <property type="evidence" value="ECO:0007669"/>
    <property type="project" value="UniProtKB-KW"/>
</dbReference>
<evidence type="ECO:0000256" key="3">
    <source>
        <dbReference type="ARBA" id="ARBA00023274"/>
    </source>
</evidence>
<dbReference type="InterPro" id="IPR021137">
    <property type="entry name" value="Ribosomal_bL35-like"/>
</dbReference>
<organism evidence="4 5">
    <name type="scientific">Tetradesmus obliquus</name>
    <name type="common">Green alga</name>
    <name type="synonym">Acutodesmus obliquus</name>
    <dbReference type="NCBI Taxonomy" id="3088"/>
    <lineage>
        <taxon>Eukaryota</taxon>
        <taxon>Viridiplantae</taxon>
        <taxon>Chlorophyta</taxon>
        <taxon>core chlorophytes</taxon>
        <taxon>Chlorophyceae</taxon>
        <taxon>CS clade</taxon>
        <taxon>Sphaeropleales</taxon>
        <taxon>Scenedesmaceae</taxon>
        <taxon>Tetradesmus</taxon>
    </lineage>
</organism>
<evidence type="ECO:0000313" key="5">
    <source>
        <dbReference type="Proteomes" id="UP000256970"/>
    </source>
</evidence>
<gene>
    <name evidence="4" type="ORF">BQ4739_LOCUS5339</name>
</gene>
<dbReference type="SUPFAM" id="SSF143034">
    <property type="entry name" value="L35p-like"/>
    <property type="match status" value="1"/>
</dbReference>